<dbReference type="InterPro" id="IPR024867">
    <property type="entry name" value="NFRKB"/>
</dbReference>
<feature type="region of interest" description="Disordered" evidence="3">
    <location>
        <begin position="1"/>
        <end position="27"/>
    </location>
</feature>
<dbReference type="InterPro" id="IPR044867">
    <property type="entry name" value="DEUBAD_dom"/>
</dbReference>
<reference evidence="6 7" key="1">
    <citation type="submission" date="2020-10" db="EMBL/GenBank/DDBJ databases">
        <title>Plant Genome Project.</title>
        <authorList>
            <person name="Zhang R.-G."/>
        </authorList>
    </citation>
    <scope>NUCLEOTIDE SEQUENCE [LARGE SCALE GENOMIC DNA]</scope>
    <source>
        <strain evidence="6">FAFU-HL-1</strain>
        <tissue evidence="6">Leaf</tissue>
    </source>
</reference>
<dbReference type="PROSITE" id="PS51916">
    <property type="entry name" value="DEUBAD"/>
    <property type="match status" value="1"/>
</dbReference>
<keyword evidence="4" id="KW-0812">Transmembrane</keyword>
<feature type="compositionally biased region" description="Basic and acidic residues" evidence="3">
    <location>
        <begin position="889"/>
        <end position="900"/>
    </location>
</feature>
<feature type="region of interest" description="Disordered" evidence="3">
    <location>
        <begin position="965"/>
        <end position="1013"/>
    </location>
</feature>
<keyword evidence="2" id="KW-0539">Nucleus</keyword>
<feature type="compositionally biased region" description="Polar residues" evidence="3">
    <location>
        <begin position="978"/>
        <end position="989"/>
    </location>
</feature>
<keyword evidence="4" id="KW-1133">Transmembrane helix</keyword>
<dbReference type="GO" id="GO:0031011">
    <property type="term" value="C:Ino80 complex"/>
    <property type="evidence" value="ECO:0007669"/>
    <property type="project" value="InterPro"/>
</dbReference>
<gene>
    <name evidence="6" type="ORF">SADUNF_Sadunf09G0017800</name>
</gene>
<dbReference type="PANTHER" id="PTHR13052">
    <property type="entry name" value="NFRKB-RELATED"/>
    <property type="match status" value="1"/>
</dbReference>
<feature type="domain" description="DEUBAD" evidence="5">
    <location>
        <begin position="239"/>
        <end position="352"/>
    </location>
</feature>
<dbReference type="CDD" id="cd21865">
    <property type="entry name" value="DEUBAD_NFRKB"/>
    <property type="match status" value="1"/>
</dbReference>
<dbReference type="PANTHER" id="PTHR13052:SF0">
    <property type="entry name" value="DNA-BINDING PROTEIN-LIKE"/>
    <property type="match status" value="1"/>
</dbReference>
<feature type="region of interest" description="Disordered" evidence="3">
    <location>
        <begin position="874"/>
        <end position="900"/>
    </location>
</feature>
<evidence type="ECO:0000256" key="1">
    <source>
        <dbReference type="ARBA" id="ARBA00004123"/>
    </source>
</evidence>
<feature type="region of interest" description="Disordered" evidence="3">
    <location>
        <begin position="1404"/>
        <end position="1429"/>
    </location>
</feature>
<dbReference type="EMBL" id="JADGMS010000009">
    <property type="protein sequence ID" value="KAF9675301.1"/>
    <property type="molecule type" value="Genomic_DNA"/>
</dbReference>
<protein>
    <recommendedName>
        <fullName evidence="5">DEUBAD domain-containing protein</fullName>
    </recommendedName>
</protein>
<comment type="caution">
    <text evidence="6">The sequence shown here is derived from an EMBL/GenBank/DDBJ whole genome shotgun (WGS) entry which is preliminary data.</text>
</comment>
<dbReference type="InterPro" id="IPR057748">
    <property type="entry name" value="NFRKB_WH_2"/>
</dbReference>
<accession>A0A835JUG1</accession>
<keyword evidence="4" id="KW-0472">Membrane</keyword>
<feature type="region of interest" description="Disordered" evidence="3">
    <location>
        <begin position="382"/>
        <end position="402"/>
    </location>
</feature>
<dbReference type="Pfam" id="PF25793">
    <property type="entry name" value="WHD_2nd_NFRKB"/>
    <property type="match status" value="1"/>
</dbReference>
<feature type="transmembrane region" description="Helical" evidence="4">
    <location>
        <begin position="36"/>
        <end position="56"/>
    </location>
</feature>
<proteinExistence type="predicted"/>
<evidence type="ECO:0000259" key="5">
    <source>
        <dbReference type="PROSITE" id="PS51916"/>
    </source>
</evidence>
<sequence length="1536" mass="172740">MSQHNNNKNQNSLSQHTQPPSALSLSHTKSNPNQPIPLFFTITFFLFYLSLCSFIRSPLPYLLFSVPLSVFSLLPNPTARFPPRRHRLLRLLLYCHLPSPSLFLIYKLHASLAFFLGFLHKNLSVSLARTRYRILLVRMAIEKNSFKISNKFDAELSSDSRDTAMSIDEDEDEDDLLHHQRIGSDEDEEAVVRVEEDDDEFNEFNDADSGAGSDDFDLLELGETRAEFCQFANLTCSVPFELYDLPGLQDILSVDVWNDVLTEDDKFSLTRYLPDVDQDTFMRTVKELLEGGNFHFGSPINKLYQMLKGGLCEPRVALYRDGLCFFQKRQHYHLLRKHQNSMVSHLCQIRDAWHDCKGYSIGEKLRVLNIMKSHKSLMHENVEGELESGSSDKGEPGDGFWGRRVKDRKSASKFDHTLAYQAGSGLEFSSPVSLKVAKYGKQNPRGILKSARSKDPSTRDVPGQCPSVYHGLGMASGLHGSASTLSRQNKLAGYDSGDALRLRDQMRTEDDDAEYAVYIMGVQQDRNMALGGDMVKSRIPKSGKKHDFLRTDGLAADSFMDLPFSSNNDLLAYGRSNNASQMSEATVFTSNILNIRTKSESSKKTNIAENFRHFTVPDQMKYLKGQTLQLPLKSNRVDLSDHAEPIWHSKNQGQVFSMDSTFKSNGWNMRSKKWRTGRESSDLNFKASLLPQVNDRIGLPEVRVKPSQEKIRGSVIQNGRPEKKALKANIIYIKGEETESDSFEQFDDEDDDGSNPLIRSKSAYPISIVEGSRSSFLKSSVDAKMASFIKKDMQENELAFDGIKHFSKKLGGFSEPGKMPGYLSKAKQKGKMHETHSSSARVLEDSSLIGLGKLKDDDDRNRIHRFGKSGQSCVESGERLRRSSSKAYPSDRKQKGEVSHDFIVDDEDDLLETQLLSDENALVRLQKKGQKMETYAHGQSDQPEALLLGCNSVMKKRKEKYEVTGMTGKDEDDHRHSNSVQQQIENSISLKKKGKRKLEADDVTPDWETPEAPVTKTGAVDVELEAKPQKKPYTPITPTVHIGFSFSIIHLLSAVRLAMITPLSEGSLEVGKPSAELNRAQEGDNNGVLSNKNAYVNKSDPAEQVKVPSLTVQEIVNCVRSNPMDPCILETQEPLQDLIRGVLKIFSSKTAPLGIKGWKALVFYDKSTKSWSWIGPISHTLTDQDTIIEVTSPEYWGLPHKSCVKLVNSFANWLKNGQETLQQIGSLPAPPVSLMQFNLDEKERFRDLRAQKSLNTISLSSEEVRAYFRREEVLRYLIPDRAFSYTAADGKKSIVAPLRRCGGKPTSKARDHFMLKRDRPPHVTILCLVRDAAARLPGSIGTRADVCTLIQDSQYIVEDVSDAQVNQVVSGALDRLHYERDPCVQFDGERKLWVYLHRDREEDFEDDGTSSTKKWKRQKKDPADQSDQGTVIVALHGTRDQCGFDLGYDLNTEPPAAADDDKRTDLVLGLLIYGSMLVRYAAMHPITVTVEMQSAVRILIKILKWYFNLHGGSSFNLGYSSSLTGGLGNEGRFLVR</sequence>
<evidence type="ECO:0000256" key="2">
    <source>
        <dbReference type="ARBA" id="ARBA00023242"/>
    </source>
</evidence>
<evidence type="ECO:0000313" key="7">
    <source>
        <dbReference type="Proteomes" id="UP000657918"/>
    </source>
</evidence>
<comment type="subcellular location">
    <subcellularLocation>
        <location evidence="1">Nucleus</location>
    </subcellularLocation>
</comment>
<name>A0A835JUG1_9ROSI</name>
<dbReference type="OrthoDB" id="70874at2759"/>
<dbReference type="Proteomes" id="UP000657918">
    <property type="component" value="Unassembled WGS sequence"/>
</dbReference>
<keyword evidence="7" id="KW-1185">Reference proteome</keyword>
<organism evidence="6 7">
    <name type="scientific">Salix dunnii</name>
    <dbReference type="NCBI Taxonomy" id="1413687"/>
    <lineage>
        <taxon>Eukaryota</taxon>
        <taxon>Viridiplantae</taxon>
        <taxon>Streptophyta</taxon>
        <taxon>Embryophyta</taxon>
        <taxon>Tracheophyta</taxon>
        <taxon>Spermatophyta</taxon>
        <taxon>Magnoliopsida</taxon>
        <taxon>eudicotyledons</taxon>
        <taxon>Gunneridae</taxon>
        <taxon>Pentapetalae</taxon>
        <taxon>rosids</taxon>
        <taxon>fabids</taxon>
        <taxon>Malpighiales</taxon>
        <taxon>Salicaceae</taxon>
        <taxon>Saliceae</taxon>
        <taxon>Salix</taxon>
    </lineage>
</organism>
<evidence type="ECO:0000313" key="6">
    <source>
        <dbReference type="EMBL" id="KAF9675301.1"/>
    </source>
</evidence>
<evidence type="ECO:0000256" key="4">
    <source>
        <dbReference type="SAM" id="Phobius"/>
    </source>
</evidence>
<evidence type="ECO:0000256" key="3">
    <source>
        <dbReference type="SAM" id="MobiDB-lite"/>
    </source>
</evidence>